<dbReference type="RefSeq" id="WP_222873916.1">
    <property type="nucleotide sequence ID" value="NZ_CP039704.1"/>
</dbReference>
<evidence type="ECO:0000313" key="9">
    <source>
        <dbReference type="Proteomes" id="UP000298714"/>
    </source>
</evidence>
<evidence type="ECO:0000256" key="6">
    <source>
        <dbReference type="SAM" id="MobiDB-lite"/>
    </source>
</evidence>
<proteinExistence type="inferred from homology"/>
<comment type="similarity">
    <text evidence="1 5">Belongs to the FlgD family.</text>
</comment>
<evidence type="ECO:0000256" key="2">
    <source>
        <dbReference type="ARBA" id="ARBA00016013"/>
    </source>
</evidence>
<dbReference type="InterPro" id="IPR025965">
    <property type="entry name" value="FlgD/Vpr_Ig-like"/>
</dbReference>
<protein>
    <recommendedName>
        <fullName evidence="2 5">Basal-body rod modification protein FlgD</fullName>
    </recommendedName>
</protein>
<dbReference type="Pfam" id="PF13860">
    <property type="entry name" value="FlgD_ig"/>
    <property type="match status" value="1"/>
</dbReference>
<reference evidence="9" key="1">
    <citation type="submission" date="2019-04" db="EMBL/GenBank/DDBJ databases">
        <title>Complete genome sequence of Sphingomonas sp. W1-2-3.</title>
        <authorList>
            <person name="Im W.T."/>
        </authorList>
    </citation>
    <scope>NUCLEOTIDE SEQUENCE [LARGE SCALE GENOMIC DNA]</scope>
    <source>
        <strain evidence="9">W1-2-3</strain>
    </source>
</reference>
<dbReference type="Gene3D" id="2.60.40.4070">
    <property type="match status" value="1"/>
</dbReference>
<evidence type="ECO:0000256" key="1">
    <source>
        <dbReference type="ARBA" id="ARBA00010577"/>
    </source>
</evidence>
<dbReference type="GO" id="GO:0044781">
    <property type="term" value="P:bacterial-type flagellum organization"/>
    <property type="evidence" value="ECO:0007669"/>
    <property type="project" value="UniProtKB-UniRule"/>
</dbReference>
<evidence type="ECO:0000259" key="7">
    <source>
        <dbReference type="Pfam" id="PF13860"/>
    </source>
</evidence>
<feature type="region of interest" description="Disordered" evidence="6">
    <location>
        <begin position="1"/>
        <end position="21"/>
    </location>
</feature>
<evidence type="ECO:0000256" key="3">
    <source>
        <dbReference type="ARBA" id="ARBA00022795"/>
    </source>
</evidence>
<dbReference type="InterPro" id="IPR005648">
    <property type="entry name" value="FlgD"/>
</dbReference>
<keyword evidence="8" id="KW-0969">Cilium</keyword>
<dbReference type="Pfam" id="PF03963">
    <property type="entry name" value="FlgD"/>
    <property type="match status" value="1"/>
</dbReference>
<keyword evidence="9" id="KW-1185">Reference proteome</keyword>
<feature type="domain" description="FlgD/Vpr Ig-like" evidence="7">
    <location>
        <begin position="106"/>
        <end position="171"/>
    </location>
</feature>
<dbReference type="Gene3D" id="2.30.30.910">
    <property type="match status" value="1"/>
</dbReference>
<organism evidence="8 9">
    <name type="scientific">Hankyongella ginsenosidimutans</name>
    <dbReference type="NCBI Taxonomy" id="1763828"/>
    <lineage>
        <taxon>Bacteria</taxon>
        <taxon>Pseudomonadati</taxon>
        <taxon>Pseudomonadota</taxon>
        <taxon>Alphaproteobacteria</taxon>
        <taxon>Sphingomonadales</taxon>
        <taxon>Sphingomonadaceae</taxon>
        <taxon>Hankyongella</taxon>
    </lineage>
</organism>
<gene>
    <name evidence="8" type="ORF">E6W36_04445</name>
</gene>
<evidence type="ECO:0000313" key="8">
    <source>
        <dbReference type="EMBL" id="QCI79098.1"/>
    </source>
</evidence>
<keyword evidence="3 5" id="KW-1005">Bacterial flagellum biogenesis</keyword>
<dbReference type="AlphaFoldDB" id="A0A4D7C7D1"/>
<keyword evidence="8" id="KW-0966">Cell projection</keyword>
<keyword evidence="8" id="KW-0282">Flagellum</keyword>
<name>A0A4D7C7D1_9SPHN</name>
<comment type="function">
    <text evidence="4 5">Required for flagellar hook formation. May act as a scaffolding protein.</text>
</comment>
<dbReference type="Proteomes" id="UP000298714">
    <property type="component" value="Chromosome"/>
</dbReference>
<sequence>MPSINPASATGFGASTPAESSTKSLAGDFNTFLTLLTKQLQYQDPLSPLDTNQFTQQLVSFTGVEQSIQQNKNLETLIGLFSANGLSSATGYLGKSVVANSDILLVGEDGGSWTYALGANAAETDLVVTDARGKIVLQRSGETEAGEHSLEIKPGELPPGYYQLTVSATTDNGSDIATGVFLRGEVTAVESANGATQLIVGKTPVDLTAVSSIAVPPIQQQ</sequence>
<dbReference type="KEGG" id="hgn:E6W36_04445"/>
<evidence type="ECO:0000256" key="4">
    <source>
        <dbReference type="ARBA" id="ARBA00024746"/>
    </source>
</evidence>
<evidence type="ECO:0000256" key="5">
    <source>
        <dbReference type="RuleBase" id="RU362076"/>
    </source>
</evidence>
<dbReference type="EMBL" id="CP039704">
    <property type="protein sequence ID" value="QCI79098.1"/>
    <property type="molecule type" value="Genomic_DNA"/>
</dbReference>
<accession>A0A4D7C7D1</accession>